<protein>
    <recommendedName>
        <fullName evidence="2">F-box associated domain-containing protein</fullName>
    </recommendedName>
</protein>
<evidence type="ECO:0000313" key="1">
    <source>
        <dbReference type="EnsemblPlants" id="EMT31471"/>
    </source>
</evidence>
<accession>M8D554</accession>
<reference evidence="1" key="1">
    <citation type="submission" date="2015-06" db="UniProtKB">
        <authorList>
            <consortium name="EnsemblPlants"/>
        </authorList>
    </citation>
    <scope>IDENTIFICATION</scope>
</reference>
<evidence type="ECO:0008006" key="2">
    <source>
        <dbReference type="Google" id="ProtNLM"/>
    </source>
</evidence>
<proteinExistence type="predicted"/>
<dbReference type="EnsemblPlants" id="EMT31471">
    <property type="protein sequence ID" value="EMT31471"/>
    <property type="gene ID" value="F775_22995"/>
</dbReference>
<name>M8D554_AEGTA</name>
<sequence>MELWFLVDPDQADWCMRHKIVMPSLKLSSSVPTSGMYFGKPLAVLDDRTIVMWMRVTPTGCSIPLDTVLRHYDPITRAFTDGMQAIILWDCSAQDLICASTNKKLV</sequence>
<organism evidence="1">
    <name type="scientific">Aegilops tauschii</name>
    <name type="common">Tausch's goatgrass</name>
    <name type="synonym">Aegilops squarrosa</name>
    <dbReference type="NCBI Taxonomy" id="37682"/>
    <lineage>
        <taxon>Eukaryota</taxon>
        <taxon>Viridiplantae</taxon>
        <taxon>Streptophyta</taxon>
        <taxon>Embryophyta</taxon>
        <taxon>Tracheophyta</taxon>
        <taxon>Spermatophyta</taxon>
        <taxon>Magnoliopsida</taxon>
        <taxon>Liliopsida</taxon>
        <taxon>Poales</taxon>
        <taxon>Poaceae</taxon>
        <taxon>BOP clade</taxon>
        <taxon>Pooideae</taxon>
        <taxon>Triticodae</taxon>
        <taxon>Triticeae</taxon>
        <taxon>Triticinae</taxon>
        <taxon>Aegilops</taxon>
    </lineage>
</organism>
<dbReference type="AlphaFoldDB" id="M8D554"/>